<evidence type="ECO:0000259" key="1">
    <source>
        <dbReference type="Pfam" id="PF00248"/>
    </source>
</evidence>
<dbReference type="RefSeq" id="WP_242331407.1">
    <property type="nucleotide sequence ID" value="NZ_CP071872.1"/>
</dbReference>
<dbReference type="PANTHER" id="PTHR42686">
    <property type="entry name" value="GH17980P-RELATED"/>
    <property type="match status" value="1"/>
</dbReference>
<accession>A0ABY3WJK1</accession>
<evidence type="ECO:0000313" key="3">
    <source>
        <dbReference type="Proteomes" id="UP000828924"/>
    </source>
</evidence>
<dbReference type="Pfam" id="PF00248">
    <property type="entry name" value="Aldo_ket_red"/>
    <property type="match status" value="1"/>
</dbReference>
<evidence type="ECO:0000313" key="2">
    <source>
        <dbReference type="EMBL" id="UNM12782.1"/>
    </source>
</evidence>
<dbReference type="InterPro" id="IPR023210">
    <property type="entry name" value="NADP_OxRdtase_dom"/>
</dbReference>
<reference evidence="2 3" key="1">
    <citation type="submission" date="2021-03" db="EMBL/GenBank/DDBJ databases">
        <title>Complete genome of Streptomyces formicae strain 1H-GS9 (DSM 100524).</title>
        <authorList>
            <person name="Atanasov K.E."/>
            <person name="Altabella T."/>
            <person name="Ferrer A."/>
        </authorList>
    </citation>
    <scope>NUCLEOTIDE SEQUENCE [LARGE SCALE GENOMIC DNA]</scope>
    <source>
        <strain evidence="2 3">1H-GS9</strain>
    </source>
</reference>
<feature type="domain" description="NADP-dependent oxidoreductase" evidence="1">
    <location>
        <begin position="15"/>
        <end position="305"/>
    </location>
</feature>
<dbReference type="PANTHER" id="PTHR42686:SF1">
    <property type="entry name" value="GH17980P-RELATED"/>
    <property type="match status" value="1"/>
</dbReference>
<organism evidence="2 3">
    <name type="scientific">Streptomyces formicae</name>
    <dbReference type="NCBI Taxonomy" id="1616117"/>
    <lineage>
        <taxon>Bacteria</taxon>
        <taxon>Bacillati</taxon>
        <taxon>Actinomycetota</taxon>
        <taxon>Actinomycetes</taxon>
        <taxon>Kitasatosporales</taxon>
        <taxon>Streptomycetaceae</taxon>
        <taxon>Streptomyces</taxon>
    </lineage>
</organism>
<dbReference type="SUPFAM" id="SSF51430">
    <property type="entry name" value="NAD(P)-linked oxidoreductase"/>
    <property type="match status" value="1"/>
</dbReference>
<dbReference type="InterPro" id="IPR020471">
    <property type="entry name" value="AKR"/>
</dbReference>
<protein>
    <submittedName>
        <fullName evidence="2">Aldo/keto reductase</fullName>
    </submittedName>
</protein>
<gene>
    <name evidence="2" type="ORF">J4032_15765</name>
</gene>
<dbReference type="CDD" id="cd19152">
    <property type="entry name" value="AKR_AKR15A"/>
    <property type="match status" value="1"/>
</dbReference>
<dbReference type="Proteomes" id="UP000828924">
    <property type="component" value="Chromosome"/>
</dbReference>
<sequence>MKSHHLGGSGVAVSELSLGTAALGNLYAPIDERQSWATVDAAWDAGIRHFDTAPHYGLGLSERRLGDALRTRPRREFTLSTKAGRLLRPGGPGGDDLANGFAVPADLRRVWDFSADGVRRSIDESLRRLGLDRIDVVHLHDPDDHAEQVFAEAYPALEKLRAEGVVGAIGAGMNQAPMLARFLRDTDVDAVLLAGRYTLLDQEGLAEVLPEAAERGKSVVIGGVFNSGLLADPSPRATYDYAPVPEAVLDRALRMKEVTQRHNVPLRAAALRFPLAHPAVASVLVGARSPYEVQDAAAMLSGPVPTALWDDLRAQGLLPEGVPVPEGDDGP</sequence>
<dbReference type="EMBL" id="CP071872">
    <property type="protein sequence ID" value="UNM12782.1"/>
    <property type="molecule type" value="Genomic_DNA"/>
</dbReference>
<dbReference type="InterPro" id="IPR036812">
    <property type="entry name" value="NAD(P)_OxRdtase_dom_sf"/>
</dbReference>
<name>A0ABY3WJK1_9ACTN</name>
<proteinExistence type="predicted"/>
<keyword evidence="3" id="KW-1185">Reference proteome</keyword>
<dbReference type="Gene3D" id="3.20.20.100">
    <property type="entry name" value="NADP-dependent oxidoreductase domain"/>
    <property type="match status" value="1"/>
</dbReference>